<accession>A0A1H0A0T4</accession>
<dbReference type="OrthoDB" id="9786503at2"/>
<proteinExistence type="predicted"/>
<dbReference type="PANTHER" id="PTHR43464:SF19">
    <property type="entry name" value="UBIQUINONE BIOSYNTHESIS O-METHYLTRANSFERASE, MITOCHONDRIAL"/>
    <property type="match status" value="1"/>
</dbReference>
<dbReference type="GO" id="GO:0008168">
    <property type="term" value="F:methyltransferase activity"/>
    <property type="evidence" value="ECO:0007669"/>
    <property type="project" value="UniProtKB-KW"/>
</dbReference>
<dbReference type="CDD" id="cd02440">
    <property type="entry name" value="AdoMet_MTases"/>
    <property type="match status" value="1"/>
</dbReference>
<dbReference type="InterPro" id="IPR041698">
    <property type="entry name" value="Methyltransf_25"/>
</dbReference>
<gene>
    <name evidence="5" type="ORF">SAMN05192576_1901</name>
</gene>
<dbReference type="GO" id="GO:0032259">
    <property type="term" value="P:methylation"/>
    <property type="evidence" value="ECO:0007669"/>
    <property type="project" value="UniProtKB-KW"/>
</dbReference>
<sequence length="215" mass="23272">MSHEHHEVDLATMYTQETWDARYAESERVWSGNPNPRLVEQVAGLTPGRALDVGCGEGADVVWLAQQGWAATGVDVSEVALLKAAAHAEEAGVEDKVLWERLDLIGGDELPGDQDLVSVQFFHPPPAIFAEIHERIGAAVRPGGHLLVVGHHPDDVTTGVRRPHGPDLLFTPERVVAALDPAAWEVLVAETPTREHQHGDGPATVTDTVVLARKR</sequence>
<evidence type="ECO:0000256" key="2">
    <source>
        <dbReference type="ARBA" id="ARBA00022679"/>
    </source>
</evidence>
<dbReference type="Pfam" id="PF13649">
    <property type="entry name" value="Methyltransf_25"/>
    <property type="match status" value="1"/>
</dbReference>
<dbReference type="InterPro" id="IPR029063">
    <property type="entry name" value="SAM-dependent_MTases_sf"/>
</dbReference>
<keyword evidence="1 5" id="KW-0489">Methyltransferase</keyword>
<dbReference type="AlphaFoldDB" id="A0A1H0A0T4"/>
<dbReference type="EMBL" id="FNIC01000002">
    <property type="protein sequence ID" value="SDN27200.1"/>
    <property type="molecule type" value="Genomic_DNA"/>
</dbReference>
<feature type="domain" description="Methyltransferase" evidence="4">
    <location>
        <begin position="51"/>
        <end position="144"/>
    </location>
</feature>
<dbReference type="STRING" id="1005944.SAMN05192576_1901"/>
<keyword evidence="6" id="KW-1185">Reference proteome</keyword>
<dbReference type="Proteomes" id="UP000199004">
    <property type="component" value="Unassembled WGS sequence"/>
</dbReference>
<keyword evidence="3" id="KW-0949">S-adenosyl-L-methionine</keyword>
<keyword evidence="2 5" id="KW-0808">Transferase</keyword>
<evidence type="ECO:0000313" key="6">
    <source>
        <dbReference type="Proteomes" id="UP000199004"/>
    </source>
</evidence>
<reference evidence="5 6" key="1">
    <citation type="submission" date="2016-10" db="EMBL/GenBank/DDBJ databases">
        <authorList>
            <person name="de Groot N.N."/>
        </authorList>
    </citation>
    <scope>NUCLEOTIDE SEQUENCE [LARGE SCALE GENOMIC DNA]</scope>
    <source>
        <strain evidence="5 6">CGMCC 1.11147</strain>
    </source>
</reference>
<dbReference type="RefSeq" id="WP_091024044.1">
    <property type="nucleotide sequence ID" value="NZ_BKAE01000022.1"/>
</dbReference>
<dbReference type="PANTHER" id="PTHR43464">
    <property type="entry name" value="METHYLTRANSFERASE"/>
    <property type="match status" value="1"/>
</dbReference>
<evidence type="ECO:0000259" key="4">
    <source>
        <dbReference type="Pfam" id="PF13649"/>
    </source>
</evidence>
<protein>
    <submittedName>
        <fullName evidence="5">Thiopurine S-methyltransferase (TPMT)</fullName>
    </submittedName>
</protein>
<evidence type="ECO:0000256" key="1">
    <source>
        <dbReference type="ARBA" id="ARBA00022603"/>
    </source>
</evidence>
<evidence type="ECO:0000313" key="5">
    <source>
        <dbReference type="EMBL" id="SDN27200.1"/>
    </source>
</evidence>
<name>A0A1H0A0T4_9ACTN</name>
<dbReference type="Gene3D" id="3.40.50.150">
    <property type="entry name" value="Vaccinia Virus protein VP39"/>
    <property type="match status" value="1"/>
</dbReference>
<evidence type="ECO:0000256" key="3">
    <source>
        <dbReference type="ARBA" id="ARBA00022691"/>
    </source>
</evidence>
<dbReference type="SUPFAM" id="SSF53335">
    <property type="entry name" value="S-adenosyl-L-methionine-dependent methyltransferases"/>
    <property type="match status" value="1"/>
</dbReference>
<organism evidence="5 6">
    <name type="scientific">Nocardioides szechwanensis</name>
    <dbReference type="NCBI Taxonomy" id="1005944"/>
    <lineage>
        <taxon>Bacteria</taxon>
        <taxon>Bacillati</taxon>
        <taxon>Actinomycetota</taxon>
        <taxon>Actinomycetes</taxon>
        <taxon>Propionibacteriales</taxon>
        <taxon>Nocardioidaceae</taxon>
        <taxon>Nocardioides</taxon>
    </lineage>
</organism>